<keyword evidence="2" id="KW-0812">Transmembrane</keyword>
<protein>
    <recommendedName>
        <fullName evidence="5">DUF5666 domain-containing protein</fullName>
    </recommendedName>
</protein>
<name>A0A9D2QJR5_9FIRM</name>
<sequence>MNKGKENYQNIPLPDGLSDAVQKGLKKGKRHMEKKWIAAIGTLAAACVLGFVVLRVLPASLRTPQGSDAASQSRMAPSDGQTPEAAAFTATETAAGDSTETDPSAASPEDSTAAVENTASSSIRVYGTVTQIENGQILLENDEEGAAYPQVLLNLTEDTLILSGEDCSQKTLSDIAVGDTLYADISPAMTRSLPPMANAFTVFCEIPEDSAVPTYAQITDISTDDDGTLRITTDQDLILIPGEDTAVLSLDGGETLDASDLAVGDTILAKYQIMTMSIPAQTSPEEIRLVAKASDTAAAESADSAGSANSVESAENTPSSIRINGTVTQIEDGQILLENNEEGAAYPQVLLNITEDTLILSAEDYSQKTLSDIAVGDTLYADISPAMTRSIPPMSNAVVVFCEVAEDSVIPTCAQITDIQTAEDGQVTIVTDQSLNLLPNESTRVLSLDGSSELSVSDLAIGDTILARFQIMTASIPAQTNPEEIRVVAKAGDSQTTAVQ</sequence>
<keyword evidence="2" id="KW-1133">Transmembrane helix</keyword>
<reference evidence="3" key="1">
    <citation type="journal article" date="2021" name="PeerJ">
        <title>Extensive microbial diversity within the chicken gut microbiome revealed by metagenomics and culture.</title>
        <authorList>
            <person name="Gilroy R."/>
            <person name="Ravi A."/>
            <person name="Getino M."/>
            <person name="Pursley I."/>
            <person name="Horton D.L."/>
            <person name="Alikhan N.F."/>
            <person name="Baker D."/>
            <person name="Gharbi K."/>
            <person name="Hall N."/>
            <person name="Watson M."/>
            <person name="Adriaenssens E.M."/>
            <person name="Foster-Nyarko E."/>
            <person name="Jarju S."/>
            <person name="Secka A."/>
            <person name="Antonio M."/>
            <person name="Oren A."/>
            <person name="Chaudhuri R.R."/>
            <person name="La Ragione R."/>
            <person name="Hildebrand F."/>
            <person name="Pallen M.J."/>
        </authorList>
    </citation>
    <scope>NUCLEOTIDE SEQUENCE</scope>
    <source>
        <strain evidence="3">ChiBcec1-1630</strain>
    </source>
</reference>
<evidence type="ECO:0000313" key="3">
    <source>
        <dbReference type="EMBL" id="HJC88771.1"/>
    </source>
</evidence>
<gene>
    <name evidence="3" type="ORF">H9926_12235</name>
</gene>
<comment type="caution">
    <text evidence="3">The sequence shown here is derived from an EMBL/GenBank/DDBJ whole genome shotgun (WGS) entry which is preliminary data.</text>
</comment>
<keyword evidence="2" id="KW-0472">Membrane</keyword>
<dbReference type="Proteomes" id="UP000823922">
    <property type="component" value="Unassembled WGS sequence"/>
</dbReference>
<feature type="compositionally biased region" description="Low complexity" evidence="1">
    <location>
        <begin position="82"/>
        <end position="95"/>
    </location>
</feature>
<evidence type="ECO:0008006" key="5">
    <source>
        <dbReference type="Google" id="ProtNLM"/>
    </source>
</evidence>
<proteinExistence type="predicted"/>
<feature type="region of interest" description="Disordered" evidence="1">
    <location>
        <begin position="63"/>
        <end position="117"/>
    </location>
</feature>
<accession>A0A9D2QJR5</accession>
<evidence type="ECO:0000256" key="2">
    <source>
        <dbReference type="SAM" id="Phobius"/>
    </source>
</evidence>
<feature type="compositionally biased region" description="Polar residues" evidence="1">
    <location>
        <begin position="63"/>
        <end position="81"/>
    </location>
</feature>
<reference evidence="3" key="2">
    <citation type="submission" date="2021-04" db="EMBL/GenBank/DDBJ databases">
        <authorList>
            <person name="Gilroy R."/>
        </authorList>
    </citation>
    <scope>NUCLEOTIDE SEQUENCE</scope>
    <source>
        <strain evidence="3">ChiBcec1-1630</strain>
    </source>
</reference>
<dbReference type="AlphaFoldDB" id="A0A9D2QJR5"/>
<feature type="transmembrane region" description="Helical" evidence="2">
    <location>
        <begin position="36"/>
        <end position="57"/>
    </location>
</feature>
<evidence type="ECO:0000256" key="1">
    <source>
        <dbReference type="SAM" id="MobiDB-lite"/>
    </source>
</evidence>
<evidence type="ECO:0000313" key="4">
    <source>
        <dbReference type="Proteomes" id="UP000823922"/>
    </source>
</evidence>
<dbReference type="EMBL" id="DWVS01000317">
    <property type="protein sequence ID" value="HJC88771.1"/>
    <property type="molecule type" value="Genomic_DNA"/>
</dbReference>
<organism evidence="3 4">
    <name type="scientific">Candidatus Eisenbergiella intestinigallinarum</name>
    <dbReference type="NCBI Taxonomy" id="2838549"/>
    <lineage>
        <taxon>Bacteria</taxon>
        <taxon>Bacillati</taxon>
        <taxon>Bacillota</taxon>
        <taxon>Clostridia</taxon>
        <taxon>Lachnospirales</taxon>
        <taxon>Lachnospiraceae</taxon>
        <taxon>Eisenbergiella</taxon>
    </lineage>
</organism>